<evidence type="ECO:0000256" key="2">
    <source>
        <dbReference type="ARBA" id="ARBA00022723"/>
    </source>
</evidence>
<dbReference type="Gene3D" id="3.60.130.10">
    <property type="entry name" value="Clavaminate synthase-like"/>
    <property type="match status" value="1"/>
</dbReference>
<dbReference type="EMBL" id="WJQU01000001">
    <property type="protein sequence ID" value="KAJ6649171.1"/>
    <property type="molecule type" value="Genomic_DNA"/>
</dbReference>
<comment type="similarity">
    <text evidence="1">Belongs to the TfdA dioxygenase family.</text>
</comment>
<keyword evidence="3 7" id="KW-0223">Dioxygenase</keyword>
<organism evidence="7 8">
    <name type="scientific">Pseudolycoriella hygida</name>
    <dbReference type="NCBI Taxonomy" id="35572"/>
    <lineage>
        <taxon>Eukaryota</taxon>
        <taxon>Metazoa</taxon>
        <taxon>Ecdysozoa</taxon>
        <taxon>Arthropoda</taxon>
        <taxon>Hexapoda</taxon>
        <taxon>Insecta</taxon>
        <taxon>Pterygota</taxon>
        <taxon>Neoptera</taxon>
        <taxon>Endopterygota</taxon>
        <taxon>Diptera</taxon>
        <taxon>Nematocera</taxon>
        <taxon>Sciaroidea</taxon>
        <taxon>Sciaridae</taxon>
        <taxon>Pseudolycoriella</taxon>
    </lineage>
</organism>
<evidence type="ECO:0000256" key="3">
    <source>
        <dbReference type="ARBA" id="ARBA00022964"/>
    </source>
</evidence>
<gene>
    <name evidence="7" type="ORF">Bhyg_04404</name>
</gene>
<evidence type="ECO:0000313" key="8">
    <source>
        <dbReference type="Proteomes" id="UP001151699"/>
    </source>
</evidence>
<dbReference type="Pfam" id="PF02668">
    <property type="entry name" value="TauD"/>
    <property type="match status" value="1"/>
</dbReference>
<keyword evidence="2" id="KW-0479">Metal-binding</keyword>
<feature type="domain" description="TauD/TfdA-like" evidence="6">
    <location>
        <begin position="12"/>
        <end position="282"/>
    </location>
</feature>
<keyword evidence="5" id="KW-0408">Iron</keyword>
<evidence type="ECO:0000259" key="6">
    <source>
        <dbReference type="Pfam" id="PF02668"/>
    </source>
</evidence>
<dbReference type="OrthoDB" id="10257314at2759"/>
<evidence type="ECO:0000256" key="4">
    <source>
        <dbReference type="ARBA" id="ARBA00023002"/>
    </source>
</evidence>
<dbReference type="GO" id="GO:0051213">
    <property type="term" value="F:dioxygenase activity"/>
    <property type="evidence" value="ECO:0007669"/>
    <property type="project" value="UniProtKB-KW"/>
</dbReference>
<dbReference type="InterPro" id="IPR042098">
    <property type="entry name" value="TauD-like_sf"/>
</dbReference>
<evidence type="ECO:0000256" key="5">
    <source>
        <dbReference type="ARBA" id="ARBA00023004"/>
    </source>
</evidence>
<dbReference type="Proteomes" id="UP001151699">
    <property type="component" value="Chromosome A"/>
</dbReference>
<dbReference type="GO" id="GO:0046872">
    <property type="term" value="F:metal ion binding"/>
    <property type="evidence" value="ECO:0007669"/>
    <property type="project" value="UniProtKB-KW"/>
</dbReference>
<evidence type="ECO:0000313" key="7">
    <source>
        <dbReference type="EMBL" id="KAJ6649171.1"/>
    </source>
</evidence>
<evidence type="ECO:0000256" key="1">
    <source>
        <dbReference type="ARBA" id="ARBA00005896"/>
    </source>
</evidence>
<name>A0A9Q0NGM4_9DIPT</name>
<keyword evidence="4" id="KW-0560">Oxidoreductase</keyword>
<dbReference type="PANTHER" id="PTHR43779:SF3">
    <property type="entry name" value="(3R)-3-[(CARBOXYMETHYL)AMINO]FATTY ACID OXYGENASE_DECARBOXYLASE"/>
    <property type="match status" value="1"/>
</dbReference>
<dbReference type="InterPro" id="IPR003819">
    <property type="entry name" value="TauD/TfdA-like"/>
</dbReference>
<dbReference type="SUPFAM" id="SSF51197">
    <property type="entry name" value="Clavaminate synthase-like"/>
    <property type="match status" value="1"/>
</dbReference>
<dbReference type="PANTHER" id="PTHR43779">
    <property type="entry name" value="DIOXYGENASE RV0097-RELATED"/>
    <property type="match status" value="1"/>
</dbReference>
<dbReference type="InterPro" id="IPR051178">
    <property type="entry name" value="TfdA_dioxygenase"/>
</dbReference>
<comment type="caution">
    <text evidence="7">The sequence shown here is derived from an EMBL/GenBank/DDBJ whole genome shotgun (WGS) entry which is preliminary data.</text>
</comment>
<accession>A0A9Q0NGM4</accession>
<protein>
    <submittedName>
        <fullName evidence="7">Dioxygenase</fullName>
    </submittedName>
</protein>
<keyword evidence="8" id="KW-1185">Reference proteome</keyword>
<reference evidence="7" key="1">
    <citation type="submission" date="2022-07" db="EMBL/GenBank/DDBJ databases">
        <authorList>
            <person name="Trinca V."/>
            <person name="Uliana J.V.C."/>
            <person name="Torres T.T."/>
            <person name="Ward R.J."/>
            <person name="Monesi N."/>
        </authorList>
    </citation>
    <scope>NUCLEOTIDE SEQUENCE</scope>
    <source>
        <strain evidence="7">HSMRA1968</strain>
        <tissue evidence="7">Whole embryos</tissue>
    </source>
</reference>
<proteinExistence type="inferred from homology"/>
<dbReference type="AlphaFoldDB" id="A0A9Q0NGM4"/>
<sequence>MSKFYELVPRKIGCDVLGIDLNTESRPEVIEQIKRDVTEHRLLVFPQQGIISGARHVEISKWFGELESTFYKHERSPHPDVFRVSNDGNEGCRGVGRTGWHIDGSFQPEPFAYSLYHMVSVPKEGATQFLPLTELVENLDEETFARWNQLWMISDRRTGPVHPLIYNHPKTNKTVRFVFMYFRTITNLPIKSQVLCFHLGMTERFIWNYKKANEKWTSADETNNLLDEIHEVITIANKNLIYKHDWQPGEFIISDNLAVGHEATVETQYPRDKVGLRVLHRTTIKGVHRPQK</sequence>